<evidence type="ECO:0008006" key="5">
    <source>
        <dbReference type="Google" id="ProtNLM"/>
    </source>
</evidence>
<evidence type="ECO:0000313" key="4">
    <source>
        <dbReference type="Proteomes" id="UP000030762"/>
    </source>
</evidence>
<dbReference type="Pfam" id="PF00300">
    <property type="entry name" value="His_Phos_1"/>
    <property type="match status" value="1"/>
</dbReference>
<dbReference type="STRING" id="1156394.T0R876"/>
<evidence type="ECO:0000256" key="2">
    <source>
        <dbReference type="PIRSR" id="PIRSR613078-2"/>
    </source>
</evidence>
<dbReference type="PANTHER" id="PTHR48100">
    <property type="entry name" value="BROAD-SPECIFICITY PHOSPHATASE YOR283W-RELATED"/>
    <property type="match status" value="1"/>
</dbReference>
<dbReference type="GO" id="GO:0016791">
    <property type="term" value="F:phosphatase activity"/>
    <property type="evidence" value="ECO:0007669"/>
    <property type="project" value="TreeGrafter"/>
</dbReference>
<dbReference type="Proteomes" id="UP000030762">
    <property type="component" value="Unassembled WGS sequence"/>
</dbReference>
<dbReference type="InterPro" id="IPR029033">
    <property type="entry name" value="His_PPase_superfam"/>
</dbReference>
<proteinExistence type="predicted"/>
<reference evidence="3 4" key="1">
    <citation type="submission" date="2012-04" db="EMBL/GenBank/DDBJ databases">
        <title>The Genome Sequence of Saprolegnia declina VS20.</title>
        <authorList>
            <consortium name="The Broad Institute Genome Sequencing Platform"/>
            <person name="Russ C."/>
            <person name="Nusbaum C."/>
            <person name="Tyler B."/>
            <person name="van West P."/>
            <person name="Dieguez-Uribeondo J."/>
            <person name="de Bruijn I."/>
            <person name="Tripathy S."/>
            <person name="Jiang R."/>
            <person name="Young S.K."/>
            <person name="Zeng Q."/>
            <person name="Gargeya S."/>
            <person name="Fitzgerald M."/>
            <person name="Haas B."/>
            <person name="Abouelleil A."/>
            <person name="Alvarado L."/>
            <person name="Arachchi H.M."/>
            <person name="Berlin A."/>
            <person name="Chapman S.B."/>
            <person name="Goldberg J."/>
            <person name="Griggs A."/>
            <person name="Gujja S."/>
            <person name="Hansen M."/>
            <person name="Howarth C."/>
            <person name="Imamovic A."/>
            <person name="Larimer J."/>
            <person name="McCowen C."/>
            <person name="Montmayeur A."/>
            <person name="Murphy C."/>
            <person name="Neiman D."/>
            <person name="Pearson M."/>
            <person name="Priest M."/>
            <person name="Roberts A."/>
            <person name="Saif S."/>
            <person name="Shea T."/>
            <person name="Sisk P."/>
            <person name="Sykes S."/>
            <person name="Wortman J."/>
            <person name="Nusbaum C."/>
            <person name="Birren B."/>
        </authorList>
    </citation>
    <scope>NUCLEOTIDE SEQUENCE [LARGE SCALE GENOMIC DNA]</scope>
    <source>
        <strain evidence="3 4">VS20</strain>
    </source>
</reference>
<dbReference type="Gene3D" id="3.40.50.1240">
    <property type="entry name" value="Phosphoglycerate mutase-like"/>
    <property type="match status" value="1"/>
</dbReference>
<keyword evidence="4" id="KW-1185">Reference proteome</keyword>
<name>T0R876_SAPDV</name>
<dbReference type="SUPFAM" id="SSF53254">
    <property type="entry name" value="Phosphoglycerate mutase-like"/>
    <property type="match status" value="1"/>
</dbReference>
<feature type="active site" description="Tele-phosphohistidine intermediate" evidence="1">
    <location>
        <position position="9"/>
    </location>
</feature>
<dbReference type="SMART" id="SM00855">
    <property type="entry name" value="PGAM"/>
    <property type="match status" value="1"/>
</dbReference>
<dbReference type="eggNOG" id="KOG0235">
    <property type="taxonomic scope" value="Eukaryota"/>
</dbReference>
<accession>T0R876</accession>
<organism evidence="3 4">
    <name type="scientific">Saprolegnia diclina (strain VS20)</name>
    <dbReference type="NCBI Taxonomy" id="1156394"/>
    <lineage>
        <taxon>Eukaryota</taxon>
        <taxon>Sar</taxon>
        <taxon>Stramenopiles</taxon>
        <taxon>Oomycota</taxon>
        <taxon>Saprolegniomycetes</taxon>
        <taxon>Saprolegniales</taxon>
        <taxon>Saprolegniaceae</taxon>
        <taxon>Saprolegnia</taxon>
    </lineage>
</organism>
<dbReference type="InterPro" id="IPR050275">
    <property type="entry name" value="PGM_Phosphatase"/>
</dbReference>
<feature type="binding site" evidence="2">
    <location>
        <begin position="86"/>
        <end position="89"/>
    </location>
    <ligand>
        <name>substrate</name>
    </ligand>
</feature>
<feature type="binding site" evidence="2">
    <location>
        <begin position="8"/>
        <end position="15"/>
    </location>
    <ligand>
        <name>substrate</name>
    </ligand>
</feature>
<evidence type="ECO:0000313" key="3">
    <source>
        <dbReference type="EMBL" id="EQC25697.1"/>
    </source>
</evidence>
<dbReference type="InterPro" id="IPR013078">
    <property type="entry name" value="His_Pase_superF_clade-1"/>
</dbReference>
<dbReference type="GeneID" id="19957162"/>
<dbReference type="RefSeq" id="XP_008620867.1">
    <property type="nucleotide sequence ID" value="XM_008622645.1"/>
</dbReference>
<sequence length="220" mass="23606">MVELWLVRHGATEWNTEGRWQGQTDVPLSAVGQAQALALGDHLRALHASKPFDAIVSSDLSRAADTARAIGSALTLPVALDEQLREEQYGVLEGHTAAEMQADPILLAAWRARKAGRPSDGAESRADFYERVGGALEALRLRTGRVLVVAHGSFIINCYRHVHGHAIGSTVIRQGRCPRIGNTSLSILHGSPATWAVARCQWGLTPHLAAGDSSASLLDE</sequence>
<dbReference type="PANTHER" id="PTHR48100:SF1">
    <property type="entry name" value="HISTIDINE PHOSPHATASE FAMILY PROTEIN-RELATED"/>
    <property type="match status" value="1"/>
</dbReference>
<dbReference type="OrthoDB" id="78184at2759"/>
<dbReference type="CDD" id="cd07067">
    <property type="entry name" value="HP_PGM_like"/>
    <property type="match status" value="1"/>
</dbReference>
<dbReference type="AlphaFoldDB" id="T0R876"/>
<feature type="active site" description="Proton donor/acceptor" evidence="1">
    <location>
        <position position="86"/>
    </location>
</feature>
<evidence type="ECO:0000256" key="1">
    <source>
        <dbReference type="PIRSR" id="PIRSR613078-1"/>
    </source>
</evidence>
<dbReference type="EMBL" id="JH767259">
    <property type="protein sequence ID" value="EQC25697.1"/>
    <property type="molecule type" value="Genomic_DNA"/>
</dbReference>
<protein>
    <recommendedName>
        <fullName evidence="5">Phosphoglycerate mutase</fullName>
    </recommendedName>
</protein>
<dbReference type="OMA" id="TEWNTEG"/>
<gene>
    <name evidence="3" type="ORF">SDRG_16435</name>
</gene>
<dbReference type="InParanoid" id="T0R876"/>
<feature type="binding site" evidence="2">
    <location>
        <position position="62"/>
    </location>
    <ligand>
        <name>substrate</name>
    </ligand>
</feature>
<dbReference type="VEuPathDB" id="FungiDB:SDRG_16435"/>
<dbReference type="GO" id="GO:0005737">
    <property type="term" value="C:cytoplasm"/>
    <property type="evidence" value="ECO:0007669"/>
    <property type="project" value="TreeGrafter"/>
</dbReference>